<organism evidence="1 2">
    <name type="scientific">Rangifer tarandus platyrhynchus</name>
    <name type="common">Svalbard reindeer</name>
    <dbReference type="NCBI Taxonomy" id="3082113"/>
    <lineage>
        <taxon>Eukaryota</taxon>
        <taxon>Metazoa</taxon>
        <taxon>Chordata</taxon>
        <taxon>Craniata</taxon>
        <taxon>Vertebrata</taxon>
        <taxon>Euteleostomi</taxon>
        <taxon>Mammalia</taxon>
        <taxon>Eutheria</taxon>
        <taxon>Laurasiatheria</taxon>
        <taxon>Artiodactyla</taxon>
        <taxon>Ruminantia</taxon>
        <taxon>Pecora</taxon>
        <taxon>Cervidae</taxon>
        <taxon>Odocoileinae</taxon>
        <taxon>Rangifer</taxon>
    </lineage>
</organism>
<dbReference type="EMBL" id="OX596100">
    <property type="protein sequence ID" value="CAI9696618.1"/>
    <property type="molecule type" value="Genomic_DNA"/>
</dbReference>
<gene>
    <name evidence="1" type="ORF">MRATA1EN3_LOCUS7831</name>
</gene>
<reference evidence="1" key="1">
    <citation type="submission" date="2023-05" db="EMBL/GenBank/DDBJ databases">
        <authorList>
            <consortium name="ELIXIR-Norway"/>
        </authorList>
    </citation>
    <scope>NUCLEOTIDE SEQUENCE</scope>
</reference>
<proteinExistence type="predicted"/>
<accession>A0ACB0E8H2</accession>
<protein>
    <submittedName>
        <fullName evidence="1">Uncharacterized protein</fullName>
    </submittedName>
</protein>
<dbReference type="Proteomes" id="UP001162501">
    <property type="component" value="Chromosome 16"/>
</dbReference>
<evidence type="ECO:0000313" key="1">
    <source>
        <dbReference type="EMBL" id="CAI9696618.1"/>
    </source>
</evidence>
<evidence type="ECO:0000313" key="2">
    <source>
        <dbReference type="Proteomes" id="UP001162501"/>
    </source>
</evidence>
<sequence>MGLSSPGQLDLPGNPPLREKSSWSTVSGEKWRGLTASLERTFVVQQEYLVLFSGEDAWVELMLNPLEGVLSGVVSSCSAGQRIVTIEAADSAVSCLVPMKTP</sequence>
<name>A0ACB0E8H2_RANTA</name>